<evidence type="ECO:0000313" key="1">
    <source>
        <dbReference type="EMBL" id="GGI07541.1"/>
    </source>
</evidence>
<dbReference type="EMBL" id="BMDG01000005">
    <property type="protein sequence ID" value="GGI07541.1"/>
    <property type="molecule type" value="Genomic_DNA"/>
</dbReference>
<accession>A0ABQ2B461</accession>
<name>A0ABQ2B461_9MICO</name>
<sequence length="269" mass="29913">MVTEASIDVLDWCLDFDGPWSAAAATRFRDGGYSGLKLYGRQDPPPDLDFVAELPGLKSLYVHAQVPRDTGAFRVDALVELTLVTGSRQSVPRETTQPGLRNLCMGWRPGVEVGTHWPGLERLRMLQCAEDCRWLGRAEALRYLEFEGRGRPGALEGLEACPLLQILKTIRYPVLDSAPLAGLTQLEEVRLLSRPPAPPHELINLEHLQQAPLRRLWLSGPKVLRGLETLSVHNSLGDLRLVDYQFSEDERALVGALPKRIRAGLLDGE</sequence>
<protein>
    <recommendedName>
        <fullName evidence="3">Leucine-rich repeat domain-containing protein</fullName>
    </recommendedName>
</protein>
<keyword evidence="2" id="KW-1185">Reference proteome</keyword>
<dbReference type="RefSeq" id="WP_188523231.1">
    <property type="nucleotide sequence ID" value="NZ_BMDG01000005.1"/>
</dbReference>
<organism evidence="1 2">
    <name type="scientific">Isoptericola cucumis</name>
    <dbReference type="NCBI Taxonomy" id="1776856"/>
    <lineage>
        <taxon>Bacteria</taxon>
        <taxon>Bacillati</taxon>
        <taxon>Actinomycetota</taxon>
        <taxon>Actinomycetes</taxon>
        <taxon>Micrococcales</taxon>
        <taxon>Promicromonosporaceae</taxon>
        <taxon>Isoptericola</taxon>
    </lineage>
</organism>
<dbReference type="Proteomes" id="UP000632535">
    <property type="component" value="Unassembled WGS sequence"/>
</dbReference>
<evidence type="ECO:0008006" key="3">
    <source>
        <dbReference type="Google" id="ProtNLM"/>
    </source>
</evidence>
<evidence type="ECO:0000313" key="2">
    <source>
        <dbReference type="Proteomes" id="UP000632535"/>
    </source>
</evidence>
<comment type="caution">
    <text evidence="1">The sequence shown here is derived from an EMBL/GenBank/DDBJ whole genome shotgun (WGS) entry which is preliminary data.</text>
</comment>
<reference evidence="2" key="1">
    <citation type="journal article" date="2019" name="Int. J. Syst. Evol. Microbiol.">
        <title>The Global Catalogue of Microorganisms (GCM) 10K type strain sequencing project: providing services to taxonomists for standard genome sequencing and annotation.</title>
        <authorList>
            <consortium name="The Broad Institute Genomics Platform"/>
            <consortium name="The Broad Institute Genome Sequencing Center for Infectious Disease"/>
            <person name="Wu L."/>
            <person name="Ma J."/>
        </authorList>
    </citation>
    <scope>NUCLEOTIDE SEQUENCE [LARGE SCALE GENOMIC DNA]</scope>
    <source>
        <strain evidence="2">CCM 8653</strain>
    </source>
</reference>
<proteinExistence type="predicted"/>
<gene>
    <name evidence="1" type="ORF">GCM10007368_16680</name>
</gene>